<feature type="non-terminal residue" evidence="2">
    <location>
        <position position="187"/>
    </location>
</feature>
<gene>
    <name evidence="2" type="ORF">OXD698_LOCUS50559</name>
</gene>
<sequence>SQDTSVNVGQLRQPSAKGVPTPEVKPSTVTDLPISDETTVHLDQVPPTNTQPLADTTLTTTSTFTQETTITVDQLPQPSSKDLPTAELTRQRASSILQPSATTDLPILDETAVHLYQIQRTDTPQAVQYKAPEGIQPSTGTIHKTALALSQEESSQDTSVNVGQLRQPSAKGVPTPEVKPSTVTDLP</sequence>
<name>A0A820N8Z8_9BILA</name>
<dbReference type="Proteomes" id="UP000663844">
    <property type="component" value="Unassembled WGS sequence"/>
</dbReference>
<feature type="region of interest" description="Disordered" evidence="1">
    <location>
        <begin position="1"/>
        <end position="60"/>
    </location>
</feature>
<dbReference type="EMBL" id="CAJOAZ010024458">
    <property type="protein sequence ID" value="CAF4384706.1"/>
    <property type="molecule type" value="Genomic_DNA"/>
</dbReference>
<evidence type="ECO:0000256" key="1">
    <source>
        <dbReference type="SAM" id="MobiDB-lite"/>
    </source>
</evidence>
<feature type="compositionally biased region" description="Polar residues" evidence="1">
    <location>
        <begin position="1"/>
        <end position="13"/>
    </location>
</feature>
<organism evidence="2 3">
    <name type="scientific">Adineta steineri</name>
    <dbReference type="NCBI Taxonomy" id="433720"/>
    <lineage>
        <taxon>Eukaryota</taxon>
        <taxon>Metazoa</taxon>
        <taxon>Spiralia</taxon>
        <taxon>Gnathifera</taxon>
        <taxon>Rotifera</taxon>
        <taxon>Eurotatoria</taxon>
        <taxon>Bdelloidea</taxon>
        <taxon>Adinetida</taxon>
        <taxon>Adinetidae</taxon>
        <taxon>Adineta</taxon>
    </lineage>
</organism>
<feature type="compositionally biased region" description="Polar residues" evidence="1">
    <location>
        <begin position="151"/>
        <end position="167"/>
    </location>
</feature>
<protein>
    <submittedName>
        <fullName evidence="2">Uncharacterized protein</fullName>
    </submittedName>
</protein>
<evidence type="ECO:0000313" key="2">
    <source>
        <dbReference type="EMBL" id="CAF4384706.1"/>
    </source>
</evidence>
<accession>A0A820N8Z8</accession>
<comment type="caution">
    <text evidence="2">The sequence shown here is derived from an EMBL/GenBank/DDBJ whole genome shotgun (WGS) entry which is preliminary data.</text>
</comment>
<feature type="region of interest" description="Disordered" evidence="1">
    <location>
        <begin position="147"/>
        <end position="187"/>
    </location>
</feature>
<feature type="non-terminal residue" evidence="2">
    <location>
        <position position="1"/>
    </location>
</feature>
<feature type="compositionally biased region" description="Low complexity" evidence="1">
    <location>
        <begin position="48"/>
        <end position="60"/>
    </location>
</feature>
<reference evidence="2" key="1">
    <citation type="submission" date="2021-02" db="EMBL/GenBank/DDBJ databases">
        <authorList>
            <person name="Nowell W R."/>
        </authorList>
    </citation>
    <scope>NUCLEOTIDE SEQUENCE</scope>
</reference>
<evidence type="ECO:0000313" key="3">
    <source>
        <dbReference type="Proteomes" id="UP000663844"/>
    </source>
</evidence>
<proteinExistence type="predicted"/>
<dbReference type="AlphaFoldDB" id="A0A820N8Z8"/>